<dbReference type="EMBL" id="CALNXI010000362">
    <property type="protein sequence ID" value="CAH3025619.1"/>
    <property type="molecule type" value="Genomic_DNA"/>
</dbReference>
<dbReference type="PROSITE" id="PS00175">
    <property type="entry name" value="PG_MUTASE"/>
    <property type="match status" value="1"/>
</dbReference>
<evidence type="ECO:0000256" key="1">
    <source>
        <dbReference type="ARBA" id="ARBA00008408"/>
    </source>
</evidence>
<sequence>SLGALSADSAGKLYVFGHDGNPLGVDGAQVGVFKETNETLERQLANQKFSGLLITTNLTEGDSPRPVTMGFLYTASCWSALSCCFGGKLLARGFSTSNIIKSFKMNRSLYPASCPPIENMVHIPTCIVMVGLPARGKTYISRKLTRYLNWIGVNTKVFNLGEYRREMAGAHCKHSFFDPNNANGMNIREKCADRALEDITEWLKGKGQVAIFDATNTTRARRKKVQDHLDANGFTGFFVESVCDDDEIIQSNIKEVKVNSPDYQGVNPDEACQDFQARIDQYKTHYEPLSLVHDQNVPFLKVIDGGKRFLMNKVEGYLQSRVLYYIMNLHITPRAIYLSRHGESMMNLQGRIGGDSDLTERGWEYSKVLGKFVKESMPADLKVWISEKKRTNQTAKFIDRPIEQWKAVNEIDAGVCEGMTYEEIQEKYPADFARRDEDKFHYRYARGESYEDLVARLEPVIMELERQHNVLVICHQAVARCLLAYFLDHTSEELPYLRVPLHTVIKLTPVAYGCRVEQFDLKVPAVNTHREKPKIVAVSRTAEDALMTVPEHD</sequence>
<evidence type="ECO:0000259" key="4">
    <source>
        <dbReference type="Pfam" id="PF01591"/>
    </source>
</evidence>
<reference evidence="5 6" key="1">
    <citation type="submission" date="2022-05" db="EMBL/GenBank/DDBJ databases">
        <authorList>
            <consortium name="Genoscope - CEA"/>
            <person name="William W."/>
        </authorList>
    </citation>
    <scope>NUCLEOTIDE SEQUENCE [LARGE SCALE GENOMIC DNA]</scope>
</reference>
<comment type="caution">
    <text evidence="5">The sequence shown here is derived from an EMBL/GenBank/DDBJ whole genome shotgun (WGS) entry which is preliminary data.</text>
</comment>
<accession>A0ABN8M9X5</accession>
<evidence type="ECO:0000313" key="6">
    <source>
        <dbReference type="Proteomes" id="UP001159427"/>
    </source>
</evidence>
<keyword evidence="6" id="KW-1185">Reference proteome</keyword>
<feature type="domain" description="6-phosphofructo-2-kinase" evidence="4">
    <location>
        <begin position="117"/>
        <end position="333"/>
    </location>
</feature>
<dbReference type="Pfam" id="PF01591">
    <property type="entry name" value="6PF2K"/>
    <property type="match status" value="1"/>
</dbReference>
<proteinExistence type="inferred from homology"/>
<dbReference type="Gene3D" id="3.40.50.1240">
    <property type="entry name" value="Phosphoglycerate mutase-like"/>
    <property type="match status" value="1"/>
</dbReference>
<dbReference type="PANTHER" id="PTHR10606">
    <property type="entry name" value="6-PHOSPHOFRUCTO-2-KINASE/FRUCTOSE-2,6-BISPHOSPHATASE"/>
    <property type="match status" value="1"/>
</dbReference>
<dbReference type="InterPro" id="IPR013079">
    <property type="entry name" value="6Phosfructo_kin"/>
</dbReference>
<dbReference type="InterPro" id="IPR029033">
    <property type="entry name" value="His_PPase_superfam"/>
</dbReference>
<dbReference type="PRINTS" id="PR00991">
    <property type="entry name" value="6PFRUCTKNASE"/>
</dbReference>
<keyword evidence="3" id="KW-0067">ATP-binding</keyword>
<dbReference type="SUPFAM" id="SSF52540">
    <property type="entry name" value="P-loop containing nucleoside triphosphate hydrolases"/>
    <property type="match status" value="1"/>
</dbReference>
<dbReference type="PANTHER" id="PTHR10606:SF44">
    <property type="entry name" value="6-PHOSPHOFRUCTO 2-KINASE_FRUCTOSE 2,6-BISPHOSPHATASE LONG FORM"/>
    <property type="match status" value="1"/>
</dbReference>
<gene>
    <name evidence="5" type="ORF">PEVE_00026674</name>
</gene>
<dbReference type="Pfam" id="PF00300">
    <property type="entry name" value="His_Phos_1"/>
    <property type="match status" value="1"/>
</dbReference>
<dbReference type="CDD" id="cd07067">
    <property type="entry name" value="HP_PGM_like"/>
    <property type="match status" value="1"/>
</dbReference>
<dbReference type="Gene3D" id="3.40.50.300">
    <property type="entry name" value="P-loop containing nucleotide triphosphate hydrolases"/>
    <property type="match status" value="1"/>
</dbReference>
<dbReference type="InterPro" id="IPR001345">
    <property type="entry name" value="PG/BPGM_mutase_AS"/>
</dbReference>
<dbReference type="SUPFAM" id="SSF53254">
    <property type="entry name" value="Phosphoglycerate mutase-like"/>
    <property type="match status" value="1"/>
</dbReference>
<name>A0ABN8M9X5_9CNID</name>
<dbReference type="SMART" id="SM00855">
    <property type="entry name" value="PGAM"/>
    <property type="match status" value="1"/>
</dbReference>
<evidence type="ECO:0000256" key="2">
    <source>
        <dbReference type="ARBA" id="ARBA00022741"/>
    </source>
</evidence>
<evidence type="ECO:0000313" key="5">
    <source>
        <dbReference type="EMBL" id="CAH3025619.1"/>
    </source>
</evidence>
<protein>
    <recommendedName>
        <fullName evidence="4">6-phosphofructo-2-kinase domain-containing protein</fullName>
    </recommendedName>
</protein>
<feature type="non-terminal residue" evidence="5">
    <location>
        <position position="1"/>
    </location>
</feature>
<keyword evidence="2" id="KW-0547">Nucleotide-binding</keyword>
<dbReference type="InterPro" id="IPR013078">
    <property type="entry name" value="His_Pase_superF_clade-1"/>
</dbReference>
<comment type="similarity">
    <text evidence="1">In the C-terminal section; belongs to the phosphoglycerate mutase family.</text>
</comment>
<dbReference type="InterPro" id="IPR003094">
    <property type="entry name" value="6Pfruct_kin"/>
</dbReference>
<dbReference type="Proteomes" id="UP001159427">
    <property type="component" value="Unassembled WGS sequence"/>
</dbReference>
<organism evidence="5 6">
    <name type="scientific">Porites evermanni</name>
    <dbReference type="NCBI Taxonomy" id="104178"/>
    <lineage>
        <taxon>Eukaryota</taxon>
        <taxon>Metazoa</taxon>
        <taxon>Cnidaria</taxon>
        <taxon>Anthozoa</taxon>
        <taxon>Hexacorallia</taxon>
        <taxon>Scleractinia</taxon>
        <taxon>Fungiina</taxon>
        <taxon>Poritidae</taxon>
        <taxon>Porites</taxon>
    </lineage>
</organism>
<evidence type="ECO:0000256" key="3">
    <source>
        <dbReference type="ARBA" id="ARBA00022840"/>
    </source>
</evidence>
<dbReference type="InterPro" id="IPR027417">
    <property type="entry name" value="P-loop_NTPase"/>
</dbReference>